<gene>
    <name evidence="11" type="ORF">DS421_19g661770</name>
</gene>
<dbReference type="Proteomes" id="UP000464620">
    <property type="component" value="Chromosome B09"/>
</dbReference>
<evidence type="ECO:0000259" key="10">
    <source>
        <dbReference type="Pfam" id="PF25575"/>
    </source>
</evidence>
<dbReference type="PANTHER" id="PTHR45863">
    <property type="entry name" value="SERINE/THREONINE-PROTEIN KINASE BSK5"/>
    <property type="match status" value="1"/>
</dbReference>
<comment type="subcellular location">
    <subcellularLocation>
        <location evidence="1">Cell membrane</location>
    </subcellularLocation>
</comment>
<dbReference type="InterPro" id="IPR045845">
    <property type="entry name" value="BSK"/>
</dbReference>
<dbReference type="Gramene" id="arahy.Tifrunner.gnm2.ann2.Ah19g394000.1">
    <property type="protein sequence ID" value="arahy.Tifrunner.gnm2.ann2.Ah19g394000.1-CDS"/>
    <property type="gene ID" value="arahy.Tifrunner.gnm2.ann2.Ah19g394000"/>
</dbReference>
<keyword evidence="3" id="KW-0723">Serine/threonine-protein kinase</keyword>
<reference evidence="11 12" key="1">
    <citation type="submission" date="2020-01" db="EMBL/GenBank/DDBJ databases">
        <title>Genome sequence of Arachis hypogaea, cultivar Shitouqi.</title>
        <authorList>
            <person name="Zhuang W."/>
            <person name="Chen H."/>
            <person name="Varshney R."/>
            <person name="Wang D."/>
            <person name="Ming R."/>
        </authorList>
    </citation>
    <scope>NUCLEOTIDE SEQUENCE [LARGE SCALE GENOMIC DNA]</scope>
    <source>
        <tissue evidence="11">Young leaf</tissue>
    </source>
</reference>
<dbReference type="GO" id="GO:0004674">
    <property type="term" value="F:protein serine/threonine kinase activity"/>
    <property type="evidence" value="ECO:0007669"/>
    <property type="project" value="UniProtKB-KW"/>
</dbReference>
<keyword evidence="2" id="KW-1003">Cell membrane</keyword>
<evidence type="ECO:0000256" key="8">
    <source>
        <dbReference type="ARBA" id="ARBA00023136"/>
    </source>
</evidence>
<evidence type="ECO:0000256" key="1">
    <source>
        <dbReference type="ARBA" id="ARBA00004236"/>
    </source>
</evidence>
<evidence type="ECO:0000256" key="4">
    <source>
        <dbReference type="ARBA" id="ARBA00022679"/>
    </source>
</evidence>
<dbReference type="PANTHER" id="PTHR45863:SF47">
    <property type="entry name" value="SERINE_THREONINE-PROTEIN KINASE BSK3"/>
    <property type="match status" value="1"/>
</dbReference>
<evidence type="ECO:0000313" key="11">
    <source>
        <dbReference type="EMBL" id="QHN78483.1"/>
    </source>
</evidence>
<feature type="domain" description="Serine/threonine-protein kinase BSK1-like TPR repeats" evidence="10">
    <location>
        <begin position="39"/>
        <end position="88"/>
    </location>
</feature>
<evidence type="ECO:0000256" key="6">
    <source>
        <dbReference type="ARBA" id="ARBA00022777"/>
    </source>
</evidence>
<keyword evidence="7" id="KW-0067">ATP-binding</keyword>
<name>A0A6B9VAQ8_ARAHY</name>
<evidence type="ECO:0000256" key="2">
    <source>
        <dbReference type="ARBA" id="ARBA00022475"/>
    </source>
</evidence>
<keyword evidence="4" id="KW-0808">Transferase</keyword>
<proteinExistence type="predicted"/>
<protein>
    <submittedName>
        <fullName evidence="11">Putative serine/threonine-protein kinase</fullName>
    </submittedName>
</protein>
<dbReference type="GO" id="GO:0005886">
    <property type="term" value="C:plasma membrane"/>
    <property type="evidence" value="ECO:0007669"/>
    <property type="project" value="UniProtKB-SubCell"/>
</dbReference>
<dbReference type="InterPro" id="IPR011990">
    <property type="entry name" value="TPR-like_helical_dom_sf"/>
</dbReference>
<evidence type="ECO:0000256" key="7">
    <source>
        <dbReference type="ARBA" id="ARBA00022840"/>
    </source>
</evidence>
<dbReference type="EMBL" id="CP031001">
    <property type="protein sequence ID" value="QHN78483.1"/>
    <property type="molecule type" value="Genomic_DNA"/>
</dbReference>
<keyword evidence="6 11" id="KW-0418">Kinase</keyword>
<evidence type="ECO:0000256" key="9">
    <source>
        <dbReference type="SAM" id="MobiDB-lite"/>
    </source>
</evidence>
<dbReference type="Gene3D" id="1.25.40.10">
    <property type="entry name" value="Tetratricopeptide repeat domain"/>
    <property type="match status" value="1"/>
</dbReference>
<evidence type="ECO:0000256" key="3">
    <source>
        <dbReference type="ARBA" id="ARBA00022527"/>
    </source>
</evidence>
<accession>A0A6B9VAQ8</accession>
<keyword evidence="8" id="KW-0472">Membrane</keyword>
<dbReference type="AlphaFoldDB" id="A0A6B9VAQ8"/>
<sequence length="122" mass="13558">MDRKVEEEGELIQDDPAHAPKSVNTNGISATNRISRFLFIDAGMMVSPTVYARRSLCYLISDMYQEALNHAVQIIVISPIWYIAFYFESVALGGLGMENKAQVAIKEATTLEAKKSSNAKEK</sequence>
<dbReference type="SMR" id="A0A6B9VAQ8"/>
<feature type="region of interest" description="Disordered" evidence="9">
    <location>
        <begin position="1"/>
        <end position="24"/>
    </location>
</feature>
<evidence type="ECO:0000313" key="12">
    <source>
        <dbReference type="Proteomes" id="UP000464620"/>
    </source>
</evidence>
<organism evidence="11 12">
    <name type="scientific">Arachis hypogaea</name>
    <name type="common">Peanut</name>
    <dbReference type="NCBI Taxonomy" id="3818"/>
    <lineage>
        <taxon>Eukaryota</taxon>
        <taxon>Viridiplantae</taxon>
        <taxon>Streptophyta</taxon>
        <taxon>Embryophyta</taxon>
        <taxon>Tracheophyta</taxon>
        <taxon>Spermatophyta</taxon>
        <taxon>Magnoliopsida</taxon>
        <taxon>eudicotyledons</taxon>
        <taxon>Gunneridae</taxon>
        <taxon>Pentapetalae</taxon>
        <taxon>rosids</taxon>
        <taxon>fabids</taxon>
        <taxon>Fabales</taxon>
        <taxon>Fabaceae</taxon>
        <taxon>Papilionoideae</taxon>
        <taxon>50 kb inversion clade</taxon>
        <taxon>dalbergioids sensu lato</taxon>
        <taxon>Dalbergieae</taxon>
        <taxon>Pterocarpus clade</taxon>
        <taxon>Arachis</taxon>
    </lineage>
</organism>
<evidence type="ECO:0000256" key="5">
    <source>
        <dbReference type="ARBA" id="ARBA00022741"/>
    </source>
</evidence>
<dbReference type="InterPro" id="IPR058209">
    <property type="entry name" value="TPR_BSK1_C"/>
</dbReference>
<dbReference type="SUPFAM" id="SSF48452">
    <property type="entry name" value="TPR-like"/>
    <property type="match status" value="1"/>
</dbReference>
<dbReference type="GO" id="GO:0005524">
    <property type="term" value="F:ATP binding"/>
    <property type="evidence" value="ECO:0007669"/>
    <property type="project" value="UniProtKB-KW"/>
</dbReference>
<keyword evidence="5" id="KW-0547">Nucleotide-binding</keyword>
<dbReference type="Pfam" id="PF25575">
    <property type="entry name" value="TPR_BSK1_C"/>
    <property type="match status" value="1"/>
</dbReference>
<dbReference type="GO" id="GO:0009742">
    <property type="term" value="P:brassinosteroid mediated signaling pathway"/>
    <property type="evidence" value="ECO:0007669"/>
    <property type="project" value="InterPro"/>
</dbReference>